<dbReference type="SUPFAM" id="SSF51735">
    <property type="entry name" value="NAD(P)-binding Rossmann-fold domains"/>
    <property type="match status" value="1"/>
</dbReference>
<dbReference type="AlphaFoldDB" id="A0AAJ0BGW3"/>
<comment type="caution">
    <text evidence="2">The sequence shown here is derived from an EMBL/GenBank/DDBJ whole genome shotgun (WGS) entry which is preliminary data.</text>
</comment>
<evidence type="ECO:0000256" key="1">
    <source>
        <dbReference type="ARBA" id="ARBA00023002"/>
    </source>
</evidence>
<dbReference type="InterPro" id="IPR036291">
    <property type="entry name" value="NAD(P)-bd_dom_sf"/>
</dbReference>
<evidence type="ECO:0000313" key="3">
    <source>
        <dbReference type="Proteomes" id="UP001239445"/>
    </source>
</evidence>
<reference evidence="2" key="1">
    <citation type="submission" date="2023-06" db="EMBL/GenBank/DDBJ databases">
        <title>Genome-scale phylogeny and comparative genomics of the fungal order Sordariales.</title>
        <authorList>
            <consortium name="Lawrence Berkeley National Laboratory"/>
            <person name="Hensen N."/>
            <person name="Bonometti L."/>
            <person name="Westerberg I."/>
            <person name="Brannstrom I.O."/>
            <person name="Guillou S."/>
            <person name="Cros-Aarteil S."/>
            <person name="Calhoun S."/>
            <person name="Haridas S."/>
            <person name="Kuo A."/>
            <person name="Mondo S."/>
            <person name="Pangilinan J."/>
            <person name="Riley R."/>
            <person name="Labutti K."/>
            <person name="Andreopoulos B."/>
            <person name="Lipzen A."/>
            <person name="Chen C."/>
            <person name="Yanf M."/>
            <person name="Daum C."/>
            <person name="Ng V."/>
            <person name="Clum A."/>
            <person name="Steindorff A."/>
            <person name="Ohm R."/>
            <person name="Martin F."/>
            <person name="Silar P."/>
            <person name="Natvig D."/>
            <person name="Lalanne C."/>
            <person name="Gautier V."/>
            <person name="Ament-Velasquez S.L."/>
            <person name="Kruys A."/>
            <person name="Hutchinson M.I."/>
            <person name="Powell A.J."/>
            <person name="Barry K."/>
            <person name="Miller A.N."/>
            <person name="Grigoriev I.V."/>
            <person name="Debuchy R."/>
            <person name="Gladieux P."/>
            <person name="Thoren M.H."/>
            <person name="Johannesson H."/>
        </authorList>
    </citation>
    <scope>NUCLEOTIDE SEQUENCE</scope>
    <source>
        <strain evidence="2">PSN4</strain>
    </source>
</reference>
<dbReference type="PANTHER" id="PTHR47534:SF3">
    <property type="entry name" value="ALCOHOL DEHYDROGENASE-LIKE C-TERMINAL DOMAIN-CONTAINING PROTEIN"/>
    <property type="match status" value="1"/>
</dbReference>
<sequence>MKIDAIRQANAAFAAEHNTELVAVFAGGTGGIGSSTLEKLAAVVESATFYIAGRSTVRFAPQRAALEKINPNVKIVFFECDISLLADVDAFAKLVRENETKVDYLYMSPGVLPLVGGAQYTKEGLERSFALSYYSRLRLTYNLLPLLQTAPHPRVLSVLNGGREAPLVEDDLGMEKNWTALGAMGQVTTLNTLAFDHLASQNHKIAFIHAFPGFVKTEIGANMKAAPDAGILGQIYASVVKGVVSIMMFFLGITPEESGERMAYHLTSSTFAPGVSLLNEHSEVVPGPSILAKYRADGWPDRVWEFTQGVFDKVAQRG</sequence>
<accession>A0AAJ0BGW3</accession>
<dbReference type="InterPro" id="IPR052228">
    <property type="entry name" value="Sec_Metab_Biosynth_Oxidored"/>
</dbReference>
<dbReference type="Pfam" id="PF00106">
    <property type="entry name" value="adh_short"/>
    <property type="match status" value="1"/>
</dbReference>
<dbReference type="PANTHER" id="PTHR47534">
    <property type="entry name" value="YALI0E05731P"/>
    <property type="match status" value="1"/>
</dbReference>
<organism evidence="2 3">
    <name type="scientific">Echria macrotheca</name>
    <dbReference type="NCBI Taxonomy" id="438768"/>
    <lineage>
        <taxon>Eukaryota</taxon>
        <taxon>Fungi</taxon>
        <taxon>Dikarya</taxon>
        <taxon>Ascomycota</taxon>
        <taxon>Pezizomycotina</taxon>
        <taxon>Sordariomycetes</taxon>
        <taxon>Sordariomycetidae</taxon>
        <taxon>Sordariales</taxon>
        <taxon>Schizotheciaceae</taxon>
        <taxon>Echria</taxon>
    </lineage>
</organism>
<keyword evidence="1" id="KW-0560">Oxidoreductase</keyword>
<gene>
    <name evidence="2" type="ORF">QBC47DRAFT_373528</name>
</gene>
<proteinExistence type="predicted"/>
<name>A0AAJ0BGW3_9PEZI</name>
<dbReference type="Proteomes" id="UP001239445">
    <property type="component" value="Unassembled WGS sequence"/>
</dbReference>
<dbReference type="GO" id="GO:0016491">
    <property type="term" value="F:oxidoreductase activity"/>
    <property type="evidence" value="ECO:0007669"/>
    <property type="project" value="UniProtKB-KW"/>
</dbReference>
<protein>
    <submittedName>
        <fullName evidence="2">Uncharacterized protein</fullName>
    </submittedName>
</protein>
<dbReference type="Gene3D" id="3.40.50.720">
    <property type="entry name" value="NAD(P)-binding Rossmann-like Domain"/>
    <property type="match status" value="1"/>
</dbReference>
<keyword evidence="3" id="KW-1185">Reference proteome</keyword>
<dbReference type="InterPro" id="IPR002347">
    <property type="entry name" value="SDR_fam"/>
</dbReference>
<dbReference type="EMBL" id="MU839829">
    <property type="protein sequence ID" value="KAK1757996.1"/>
    <property type="molecule type" value="Genomic_DNA"/>
</dbReference>
<evidence type="ECO:0000313" key="2">
    <source>
        <dbReference type="EMBL" id="KAK1757996.1"/>
    </source>
</evidence>